<proteinExistence type="predicted"/>
<accession>A0A386ZB89</accession>
<dbReference type="EMBL" id="CP032568">
    <property type="protein sequence ID" value="AYF74756.1"/>
    <property type="molecule type" value="Genomic_DNA"/>
</dbReference>
<dbReference type="AlphaFoldDB" id="A0A386ZB89"/>
<feature type="compositionally biased region" description="Low complexity" evidence="1">
    <location>
        <begin position="331"/>
        <end position="357"/>
    </location>
</feature>
<feature type="region of interest" description="Disordered" evidence="1">
    <location>
        <begin position="288"/>
        <end position="461"/>
    </location>
</feature>
<dbReference type="InterPro" id="IPR013486">
    <property type="entry name" value="SpoIID/LytB"/>
</dbReference>
<feature type="compositionally biased region" description="Low complexity" evidence="1">
    <location>
        <begin position="424"/>
        <end position="438"/>
    </location>
</feature>
<name>A0A386ZB89_9NOCA</name>
<sequence>MPNGYLARRRRRRGLLTLSLVTAAATGGTALLIWAWPDNAFHFTAAAGHGRGLSQNGAFEKAAAGWTADRILANYYEGAELADIGPTTVRVRLMEQDDKTLDIASDSVFYVAGRRVIPGQAAHLTPTAAGADVTITQGCDGANLWEGSTDDPWAYPVADGTDRPANEQLEICGGNAYRGVLGVALDNGAARTVNDLDLDDYLEGVVPAEMVPGWADQGGAEALRAQAIAARSYALAEQRYSYAQTCDTTDCQMYLGTDKEDPRTTAAVTATSGRVLVRDNHILRAEYSAAPDAGTPTPASAMELGPALSDFPAAQNPNLLPNLPSPDQTSTIPTQFDQPTPDTTTPDTASPTYPDPTNAMPDAETHSAPSNSSPGAPSRPKPDSRNRVGIPLPPLPVPGSSGPNSMLSESRWALAPTLLGADKPATPTATPAPRTASTPTPPMTPAPSNVKTSSSPLTPAP</sequence>
<dbReference type="RefSeq" id="WP_120736673.1">
    <property type="nucleotide sequence ID" value="NZ_CP032568.1"/>
</dbReference>
<evidence type="ECO:0000256" key="1">
    <source>
        <dbReference type="SAM" id="MobiDB-lite"/>
    </source>
</evidence>
<dbReference type="GO" id="GO:0030435">
    <property type="term" value="P:sporulation resulting in formation of a cellular spore"/>
    <property type="evidence" value="ECO:0007669"/>
    <property type="project" value="InterPro"/>
</dbReference>
<dbReference type="OrthoDB" id="9773852at2"/>
<dbReference type="InterPro" id="IPR013693">
    <property type="entry name" value="SpoIID/LytB_N"/>
</dbReference>
<dbReference type="Pfam" id="PF08486">
    <property type="entry name" value="SpoIID"/>
    <property type="match status" value="1"/>
</dbReference>
<evidence type="ECO:0000313" key="3">
    <source>
        <dbReference type="EMBL" id="AYF74756.1"/>
    </source>
</evidence>
<dbReference type="KEGG" id="nyu:D7D52_13770"/>
<evidence type="ECO:0000313" key="4">
    <source>
        <dbReference type="Proteomes" id="UP000267164"/>
    </source>
</evidence>
<feature type="compositionally biased region" description="Low complexity" evidence="1">
    <location>
        <begin position="367"/>
        <end position="378"/>
    </location>
</feature>
<feature type="compositionally biased region" description="Polar residues" evidence="1">
    <location>
        <begin position="449"/>
        <end position="461"/>
    </location>
</feature>
<dbReference type="NCBIfam" id="TIGR02669">
    <property type="entry name" value="SpoIID_LytB"/>
    <property type="match status" value="1"/>
</dbReference>
<keyword evidence="4" id="KW-1185">Reference proteome</keyword>
<organism evidence="3 4">
    <name type="scientific">Nocardia yunnanensis</name>
    <dbReference type="NCBI Taxonomy" id="2382165"/>
    <lineage>
        <taxon>Bacteria</taxon>
        <taxon>Bacillati</taxon>
        <taxon>Actinomycetota</taxon>
        <taxon>Actinomycetes</taxon>
        <taxon>Mycobacteriales</taxon>
        <taxon>Nocardiaceae</taxon>
        <taxon>Nocardia</taxon>
    </lineage>
</organism>
<reference evidence="3 4" key="1">
    <citation type="submission" date="2018-09" db="EMBL/GenBank/DDBJ databases">
        <title>Nocardia yunnanensis sp. nov., an actinomycete isolated from a soil sample.</title>
        <authorList>
            <person name="Zhang J."/>
        </authorList>
    </citation>
    <scope>NUCLEOTIDE SEQUENCE [LARGE SCALE GENOMIC DNA]</scope>
    <source>
        <strain evidence="3 4">CFHS0054</strain>
    </source>
</reference>
<gene>
    <name evidence="3" type="ORF">D7D52_13770</name>
</gene>
<evidence type="ECO:0000259" key="2">
    <source>
        <dbReference type="Pfam" id="PF08486"/>
    </source>
</evidence>
<protein>
    <submittedName>
        <fullName evidence="3">SpoIID/LytB domain-containing protein</fullName>
    </submittedName>
</protein>
<dbReference type="Proteomes" id="UP000267164">
    <property type="component" value="Chromosome"/>
</dbReference>
<feature type="domain" description="Sporulation stage II protein D amidase enhancer LytB N-terminal" evidence="2">
    <location>
        <begin position="188"/>
        <end position="277"/>
    </location>
</feature>